<reference evidence="1 2" key="1">
    <citation type="submission" date="2020-08" db="EMBL/GenBank/DDBJ databases">
        <title>Genomic Encyclopedia of Type Strains, Phase IV (KMG-V): Genome sequencing to study the core and pangenomes of soil and plant-associated prokaryotes.</title>
        <authorList>
            <person name="Whitman W."/>
        </authorList>
    </citation>
    <scope>NUCLEOTIDE SEQUENCE [LARGE SCALE GENOMIC DNA]</scope>
    <source>
        <strain evidence="1 2">SEMIA 4011</strain>
    </source>
</reference>
<dbReference type="RefSeq" id="WP_184696968.1">
    <property type="nucleotide sequence ID" value="NZ_JACIIJ010000016.1"/>
</dbReference>
<dbReference type="AlphaFoldDB" id="A0A7X0DV99"/>
<proteinExistence type="predicted"/>
<evidence type="ECO:0000313" key="2">
    <source>
        <dbReference type="Proteomes" id="UP000517187"/>
    </source>
</evidence>
<dbReference type="Proteomes" id="UP000517187">
    <property type="component" value="Unassembled WGS sequence"/>
</dbReference>
<evidence type="ECO:0008006" key="3">
    <source>
        <dbReference type="Google" id="ProtNLM"/>
    </source>
</evidence>
<dbReference type="EMBL" id="JACIIJ010000016">
    <property type="protein sequence ID" value="MBB6224563.1"/>
    <property type="molecule type" value="Genomic_DNA"/>
</dbReference>
<sequence>MDITVTPANVLPGSNAGIDSGIAGETIAAGKTVYLNTTTNRWMLSDNNGTGTRQVNGIALNAASVGQPISIQKSGDITIGATIVAGQDYWLSGTPGGICPRADLTTGMDPVLVGIAKSTTVLAISAIDPGVTL</sequence>
<protein>
    <recommendedName>
        <fullName evidence="3">DUF2190 family protein</fullName>
    </recommendedName>
</protein>
<accession>A0A7X0DV99</accession>
<comment type="caution">
    <text evidence="1">The sequence shown here is derived from an EMBL/GenBank/DDBJ whole genome shotgun (WGS) entry which is preliminary data.</text>
</comment>
<name>A0A7X0DV99_RHILE</name>
<organism evidence="1 2">
    <name type="scientific">Rhizobium leguminosarum</name>
    <dbReference type="NCBI Taxonomy" id="384"/>
    <lineage>
        <taxon>Bacteria</taxon>
        <taxon>Pseudomonadati</taxon>
        <taxon>Pseudomonadota</taxon>
        <taxon>Alphaproteobacteria</taxon>
        <taxon>Hyphomicrobiales</taxon>
        <taxon>Rhizobiaceae</taxon>
        <taxon>Rhizobium/Agrobacterium group</taxon>
        <taxon>Rhizobium</taxon>
    </lineage>
</organism>
<gene>
    <name evidence="1" type="ORF">GGE66_005578</name>
</gene>
<evidence type="ECO:0000313" key="1">
    <source>
        <dbReference type="EMBL" id="MBB6224563.1"/>
    </source>
</evidence>